<sequence>MPDTSRHSPPLQARAKQTYEKLLDAAQTILAEGGFEALNSNAIARAAGVTPPAFYRYFTDKHAVMLVLCDRLMAAQNDLVAPSLAAANQRSATPREIIAALMHGHVAATRTFPAGLQIMVLMRALPELRSVRLHSHASVAAMVARNIAPLLPGVPPGDLAIRARVATDMFYSVIEMLFENGFTDEEAVMHHASIGIAAVLEGQAPDSQAIKAPPPQA</sequence>
<dbReference type="GO" id="GO:0003700">
    <property type="term" value="F:DNA-binding transcription factor activity"/>
    <property type="evidence" value="ECO:0007669"/>
    <property type="project" value="TreeGrafter"/>
</dbReference>
<protein>
    <submittedName>
        <fullName evidence="6">TetR family transcriptional regulator</fullName>
    </submittedName>
</protein>
<keyword evidence="2 4" id="KW-0238">DNA-binding</keyword>
<dbReference type="PROSITE" id="PS50977">
    <property type="entry name" value="HTH_TETR_2"/>
    <property type="match status" value="1"/>
</dbReference>
<feature type="domain" description="HTH tetR-type" evidence="5">
    <location>
        <begin position="16"/>
        <end position="76"/>
    </location>
</feature>
<dbReference type="Pfam" id="PF00440">
    <property type="entry name" value="TetR_N"/>
    <property type="match status" value="1"/>
</dbReference>
<dbReference type="InterPro" id="IPR009057">
    <property type="entry name" value="Homeodomain-like_sf"/>
</dbReference>
<dbReference type="RefSeq" id="WP_160587030.1">
    <property type="nucleotide sequence ID" value="NZ_BMHN01000001.1"/>
</dbReference>
<dbReference type="SUPFAM" id="SSF46689">
    <property type="entry name" value="Homeodomain-like"/>
    <property type="match status" value="1"/>
</dbReference>
<gene>
    <name evidence="6" type="ORF">GTQ45_04535</name>
</gene>
<evidence type="ECO:0000256" key="1">
    <source>
        <dbReference type="ARBA" id="ARBA00023015"/>
    </source>
</evidence>
<evidence type="ECO:0000313" key="7">
    <source>
        <dbReference type="Proteomes" id="UP000470384"/>
    </source>
</evidence>
<dbReference type="Proteomes" id="UP000470384">
    <property type="component" value="Unassembled WGS sequence"/>
</dbReference>
<dbReference type="PRINTS" id="PR00455">
    <property type="entry name" value="HTHTETR"/>
</dbReference>
<evidence type="ECO:0000256" key="2">
    <source>
        <dbReference type="ARBA" id="ARBA00023125"/>
    </source>
</evidence>
<dbReference type="PANTHER" id="PTHR30055:SF238">
    <property type="entry name" value="MYCOFACTOCIN BIOSYNTHESIS TRANSCRIPTIONAL REGULATOR MFTR-RELATED"/>
    <property type="match status" value="1"/>
</dbReference>
<evidence type="ECO:0000256" key="4">
    <source>
        <dbReference type="PROSITE-ProRule" id="PRU00335"/>
    </source>
</evidence>
<dbReference type="PANTHER" id="PTHR30055">
    <property type="entry name" value="HTH-TYPE TRANSCRIPTIONAL REGULATOR RUTR"/>
    <property type="match status" value="1"/>
</dbReference>
<name>A0A845Q8Q7_9HYPH</name>
<dbReference type="GeneID" id="300655907"/>
<comment type="caution">
    <text evidence="6">The sequence shown here is derived from an EMBL/GenBank/DDBJ whole genome shotgun (WGS) entry which is preliminary data.</text>
</comment>
<keyword evidence="1" id="KW-0805">Transcription regulation</keyword>
<dbReference type="Gene3D" id="1.10.357.10">
    <property type="entry name" value="Tetracycline Repressor, domain 2"/>
    <property type="match status" value="1"/>
</dbReference>
<dbReference type="OrthoDB" id="9808189at2"/>
<dbReference type="InterPro" id="IPR050109">
    <property type="entry name" value="HTH-type_TetR-like_transc_reg"/>
</dbReference>
<dbReference type="InterPro" id="IPR001647">
    <property type="entry name" value="HTH_TetR"/>
</dbReference>
<evidence type="ECO:0000313" key="6">
    <source>
        <dbReference type="EMBL" id="NBG94992.1"/>
    </source>
</evidence>
<keyword evidence="7" id="KW-1185">Reference proteome</keyword>
<reference evidence="6 7" key="1">
    <citation type="journal article" date="2016" name="Int. J. Syst. Evol. Microbiol.">
        <title>Pyruvatibacter mobilis gen. nov., sp. nov., a marine bacterium from the culture broth of Picochlorum sp. 122.</title>
        <authorList>
            <person name="Wang G."/>
            <person name="Tang M."/>
            <person name="Wu H."/>
            <person name="Dai S."/>
            <person name="Li T."/>
            <person name="Chen C."/>
            <person name="He H."/>
            <person name="Fan J."/>
            <person name="Xiang W."/>
            <person name="Li X."/>
        </authorList>
    </citation>
    <scope>NUCLEOTIDE SEQUENCE [LARGE SCALE GENOMIC DNA]</scope>
    <source>
        <strain evidence="6 7">GYP-11</strain>
    </source>
</reference>
<dbReference type="EMBL" id="WXYQ01000004">
    <property type="protein sequence ID" value="NBG94992.1"/>
    <property type="molecule type" value="Genomic_DNA"/>
</dbReference>
<feature type="DNA-binding region" description="H-T-H motif" evidence="4">
    <location>
        <begin position="39"/>
        <end position="58"/>
    </location>
</feature>
<keyword evidence="3" id="KW-0804">Transcription</keyword>
<organism evidence="6 7">
    <name type="scientific">Pyruvatibacter mobilis</name>
    <dbReference type="NCBI Taxonomy" id="1712261"/>
    <lineage>
        <taxon>Bacteria</taxon>
        <taxon>Pseudomonadati</taxon>
        <taxon>Pseudomonadota</taxon>
        <taxon>Alphaproteobacteria</taxon>
        <taxon>Hyphomicrobiales</taxon>
        <taxon>Parvibaculaceae</taxon>
        <taxon>Pyruvatibacter</taxon>
    </lineage>
</organism>
<accession>A0A845Q8Q7</accession>
<proteinExistence type="predicted"/>
<dbReference type="GO" id="GO:0000976">
    <property type="term" value="F:transcription cis-regulatory region binding"/>
    <property type="evidence" value="ECO:0007669"/>
    <property type="project" value="TreeGrafter"/>
</dbReference>
<evidence type="ECO:0000256" key="3">
    <source>
        <dbReference type="ARBA" id="ARBA00023163"/>
    </source>
</evidence>
<dbReference type="AlphaFoldDB" id="A0A845Q8Q7"/>
<evidence type="ECO:0000259" key="5">
    <source>
        <dbReference type="PROSITE" id="PS50977"/>
    </source>
</evidence>